<dbReference type="Proteomes" id="UP001152888">
    <property type="component" value="Unassembled WGS sequence"/>
</dbReference>
<evidence type="ECO:0000313" key="2">
    <source>
        <dbReference type="EMBL" id="CAH1980340.1"/>
    </source>
</evidence>
<dbReference type="EMBL" id="CAKOFQ010006893">
    <property type="protein sequence ID" value="CAH1980340.1"/>
    <property type="molecule type" value="Genomic_DNA"/>
</dbReference>
<protein>
    <submittedName>
        <fullName evidence="2">Uncharacterized protein</fullName>
    </submittedName>
</protein>
<dbReference type="AlphaFoldDB" id="A0A9P0KPJ8"/>
<proteinExistence type="predicted"/>
<organism evidence="2 3">
    <name type="scientific">Acanthoscelides obtectus</name>
    <name type="common">Bean weevil</name>
    <name type="synonym">Bruchus obtectus</name>
    <dbReference type="NCBI Taxonomy" id="200917"/>
    <lineage>
        <taxon>Eukaryota</taxon>
        <taxon>Metazoa</taxon>
        <taxon>Ecdysozoa</taxon>
        <taxon>Arthropoda</taxon>
        <taxon>Hexapoda</taxon>
        <taxon>Insecta</taxon>
        <taxon>Pterygota</taxon>
        <taxon>Neoptera</taxon>
        <taxon>Endopterygota</taxon>
        <taxon>Coleoptera</taxon>
        <taxon>Polyphaga</taxon>
        <taxon>Cucujiformia</taxon>
        <taxon>Chrysomeloidea</taxon>
        <taxon>Chrysomelidae</taxon>
        <taxon>Bruchinae</taxon>
        <taxon>Bruchini</taxon>
        <taxon>Acanthoscelides</taxon>
    </lineage>
</organism>
<sequence length="262" mass="29870">MNGFRGTGIYPFSKNCFTDGDFISSSVILGTRKAIVEIRDGTRGNEASPDSQDNPSRSNVTFTSSASSSGTIHTLDRKLDEEEENSIFETESVGLYSNKQTETELTMNKKNLSVLKGHFVTPFELRGFPKGAPRKNLNRKRKTEKSIILTSIPEMRNLPYKTEERKTPNTTAVEKDSSDEELSLEDLKYSMIQEQKENLESYEITESTYTLKDSFVLICHEDGEPVFGVVQKSACGQRDLTLPKMCEVLRTTFWIYYYLFYY</sequence>
<feature type="region of interest" description="Disordered" evidence="1">
    <location>
        <begin position="40"/>
        <end position="84"/>
    </location>
</feature>
<evidence type="ECO:0000313" key="3">
    <source>
        <dbReference type="Proteomes" id="UP001152888"/>
    </source>
</evidence>
<feature type="compositionally biased region" description="Low complexity" evidence="1">
    <location>
        <begin position="56"/>
        <end position="73"/>
    </location>
</feature>
<evidence type="ECO:0000256" key="1">
    <source>
        <dbReference type="SAM" id="MobiDB-lite"/>
    </source>
</evidence>
<dbReference type="OrthoDB" id="6783309at2759"/>
<keyword evidence="3" id="KW-1185">Reference proteome</keyword>
<gene>
    <name evidence="2" type="ORF">ACAOBT_LOCUS13922</name>
</gene>
<name>A0A9P0KPJ8_ACAOB</name>
<comment type="caution">
    <text evidence="2">The sequence shown here is derived from an EMBL/GenBank/DDBJ whole genome shotgun (WGS) entry which is preliminary data.</text>
</comment>
<accession>A0A9P0KPJ8</accession>
<reference evidence="2" key="1">
    <citation type="submission" date="2022-03" db="EMBL/GenBank/DDBJ databases">
        <authorList>
            <person name="Sayadi A."/>
        </authorList>
    </citation>
    <scope>NUCLEOTIDE SEQUENCE</scope>
</reference>